<reference evidence="8" key="1">
    <citation type="journal article" date="2013" name="Genome Biol.">
        <title>Draft genome of the mountain pine beetle, Dendroctonus ponderosae Hopkins, a major forest pest.</title>
        <authorList>
            <person name="Keeling C.I."/>
            <person name="Yuen M.M."/>
            <person name="Liao N.Y."/>
            <person name="Docking T.R."/>
            <person name="Chan S.K."/>
            <person name="Taylor G.A."/>
            <person name="Palmquist D.L."/>
            <person name="Jackman S.D."/>
            <person name="Nguyen A."/>
            <person name="Li M."/>
            <person name="Henderson H."/>
            <person name="Janes J.K."/>
            <person name="Zhao Y."/>
            <person name="Pandoh P."/>
            <person name="Moore R."/>
            <person name="Sperling F.A."/>
            <person name="Huber D.P."/>
            <person name="Birol I."/>
            <person name="Jones S.J."/>
            <person name="Bohlmann J."/>
        </authorList>
    </citation>
    <scope>NUCLEOTIDE SEQUENCE</scope>
</reference>
<feature type="region of interest" description="Disordered" evidence="5">
    <location>
        <begin position="194"/>
        <end position="428"/>
    </location>
</feature>
<evidence type="ECO:0000256" key="3">
    <source>
        <dbReference type="ARBA" id="ARBA00023161"/>
    </source>
</evidence>
<feature type="compositionally biased region" description="Basic and acidic residues" evidence="5">
    <location>
        <begin position="152"/>
        <end position="171"/>
    </location>
</feature>
<feature type="compositionally biased region" description="Basic and acidic residues" evidence="5">
    <location>
        <begin position="194"/>
        <end position="219"/>
    </location>
</feature>
<dbReference type="GO" id="GO:0045727">
    <property type="term" value="P:positive regulation of translation"/>
    <property type="evidence" value="ECO:0007669"/>
    <property type="project" value="TreeGrafter"/>
</dbReference>
<accession>A0AAR5Q635</accession>
<dbReference type="GO" id="GO:0000184">
    <property type="term" value="P:nuclear-transcribed mRNA catabolic process, nonsense-mediated decay"/>
    <property type="evidence" value="ECO:0007669"/>
    <property type="project" value="UniProtKB-KW"/>
</dbReference>
<keyword evidence="8" id="KW-1185">Reference proteome</keyword>
<dbReference type="GO" id="GO:0003729">
    <property type="term" value="F:mRNA binding"/>
    <property type="evidence" value="ECO:0007669"/>
    <property type="project" value="TreeGrafter"/>
</dbReference>
<feature type="compositionally biased region" description="Basic and acidic residues" evidence="5">
    <location>
        <begin position="232"/>
        <end position="298"/>
    </location>
</feature>
<feature type="region of interest" description="Disordered" evidence="5">
    <location>
        <begin position="152"/>
        <end position="176"/>
    </location>
</feature>
<evidence type="ECO:0000256" key="2">
    <source>
        <dbReference type="ARBA" id="ARBA00005991"/>
    </source>
</evidence>
<keyword evidence="3" id="KW-0866">Nonsense-mediated mRNA decay</keyword>
<comment type="subcellular location">
    <subcellularLocation>
        <location evidence="1">Nucleus</location>
    </subcellularLocation>
</comment>
<dbReference type="InterPro" id="IPR035979">
    <property type="entry name" value="RBD_domain_sf"/>
</dbReference>
<organism evidence="7 8">
    <name type="scientific">Dendroctonus ponderosae</name>
    <name type="common">Mountain pine beetle</name>
    <dbReference type="NCBI Taxonomy" id="77166"/>
    <lineage>
        <taxon>Eukaryota</taxon>
        <taxon>Metazoa</taxon>
        <taxon>Ecdysozoa</taxon>
        <taxon>Arthropoda</taxon>
        <taxon>Hexapoda</taxon>
        <taxon>Insecta</taxon>
        <taxon>Pterygota</taxon>
        <taxon>Neoptera</taxon>
        <taxon>Endopterygota</taxon>
        <taxon>Coleoptera</taxon>
        <taxon>Polyphaga</taxon>
        <taxon>Cucujiformia</taxon>
        <taxon>Curculionidae</taxon>
        <taxon>Scolytinae</taxon>
        <taxon>Dendroctonus</taxon>
    </lineage>
</organism>
<keyword evidence="4" id="KW-0539">Nucleus</keyword>
<dbReference type="GO" id="GO:0005730">
    <property type="term" value="C:nucleolus"/>
    <property type="evidence" value="ECO:0007669"/>
    <property type="project" value="TreeGrafter"/>
</dbReference>
<evidence type="ECO:0000256" key="4">
    <source>
        <dbReference type="ARBA" id="ARBA00023242"/>
    </source>
</evidence>
<evidence type="ECO:0000259" key="6">
    <source>
        <dbReference type="Pfam" id="PF03467"/>
    </source>
</evidence>
<dbReference type="GO" id="GO:0005737">
    <property type="term" value="C:cytoplasm"/>
    <property type="evidence" value="ECO:0007669"/>
    <property type="project" value="TreeGrafter"/>
</dbReference>
<evidence type="ECO:0000256" key="5">
    <source>
        <dbReference type="SAM" id="MobiDB-lite"/>
    </source>
</evidence>
<evidence type="ECO:0000256" key="1">
    <source>
        <dbReference type="ARBA" id="ARBA00004123"/>
    </source>
</evidence>
<dbReference type="InterPro" id="IPR005120">
    <property type="entry name" value="UPF3_dom"/>
</dbReference>
<dbReference type="Pfam" id="PF03467">
    <property type="entry name" value="Smg4_UPF3"/>
    <property type="match status" value="1"/>
</dbReference>
<dbReference type="CDD" id="cd12455">
    <property type="entry name" value="RRM_like_Smg4_UPF3"/>
    <property type="match status" value="1"/>
</dbReference>
<dbReference type="SUPFAM" id="SSF54928">
    <property type="entry name" value="RNA-binding domain, RBD"/>
    <property type="match status" value="1"/>
</dbReference>
<sequence>MIPIFCPKMALLDSERKIDRREKPQTKVIIRRLPPTMSKDQFLTQVAPIPDYNYMYHVRGDMSMGENAFSRAYINFVCPEDVYPFKEKFDNYVFVDSRGHEYIAVVEFAPFQKIPKKRGKGKMDPKCNTIEADASFLEFVVNLNKPVEQDEKPEYTLQLGERDENKKKDKTTPLLEFIKNKRAQRLKIREVRREEREKKKKEFERRKEMGSRYFDEKPPSKPYVKKSHLKYSKNDSHKDLPEDKPTKQDDSCSDKSPPDKPKDKRLEERKERKELKLRFPKKDYSENRDFCRPKEEAKASQAKKIKKYSERREERKLEAQKAELLKKLEQQQSSKPDPPEAEENPKTPLNCHEKETTLAQDEAAAQDSETQQKDTSTDDKCESGSSSRRIRNKDRPTIPLYRPGMLSKRKQPDTEENCKEDDNEAKKE</sequence>
<feature type="compositionally biased region" description="Acidic residues" evidence="5">
    <location>
        <begin position="418"/>
        <end position="428"/>
    </location>
</feature>
<dbReference type="RefSeq" id="XP_019768687.1">
    <property type="nucleotide sequence ID" value="XM_019913128.2"/>
</dbReference>
<feature type="compositionally biased region" description="Basic and acidic residues" evidence="5">
    <location>
        <begin position="307"/>
        <end position="329"/>
    </location>
</feature>
<evidence type="ECO:0000313" key="7">
    <source>
        <dbReference type="EnsemblMetazoa" id="XP_019768687.1"/>
    </source>
</evidence>
<evidence type="ECO:0000313" key="8">
    <source>
        <dbReference type="Proteomes" id="UP000019118"/>
    </source>
</evidence>
<dbReference type="GeneID" id="109543418"/>
<dbReference type="FunFam" id="3.30.70.330:FF:000717">
    <property type="entry name" value="regulator of nonsense transcripts 3B"/>
    <property type="match status" value="1"/>
</dbReference>
<reference evidence="7" key="2">
    <citation type="submission" date="2024-08" db="UniProtKB">
        <authorList>
            <consortium name="EnsemblMetazoa"/>
        </authorList>
    </citation>
    <scope>IDENTIFICATION</scope>
</reference>
<feature type="compositionally biased region" description="Basic and acidic residues" evidence="5">
    <location>
        <begin position="370"/>
        <end position="382"/>
    </location>
</feature>
<dbReference type="PANTHER" id="PTHR13112">
    <property type="entry name" value="UPF3 REGULATOR OF NONSENSE TRANSCRIPTS-LIKE PROTEIN"/>
    <property type="match status" value="1"/>
</dbReference>
<comment type="similarity">
    <text evidence="2">Belongs to the RENT3 family.</text>
</comment>
<proteinExistence type="inferred from homology"/>
<dbReference type="EnsemblMetazoa" id="XM_019913128.1">
    <property type="protein sequence ID" value="XP_019768687.1"/>
    <property type="gene ID" value="LOC109543418"/>
</dbReference>
<dbReference type="Gene3D" id="3.30.70.330">
    <property type="match status" value="1"/>
</dbReference>
<dbReference type="InterPro" id="IPR012677">
    <property type="entry name" value="Nucleotide-bd_a/b_plait_sf"/>
</dbReference>
<dbReference type="KEGG" id="dpa:109543418"/>
<dbReference type="AlphaFoldDB" id="A0AAR5Q635"/>
<name>A0AAR5Q635_DENPD</name>
<dbReference type="PANTHER" id="PTHR13112:SF0">
    <property type="entry name" value="FI21285P1"/>
    <property type="match status" value="1"/>
</dbReference>
<feature type="domain" description="UPF3" evidence="6">
    <location>
        <begin position="24"/>
        <end position="183"/>
    </location>
</feature>
<dbReference type="InterPro" id="IPR039722">
    <property type="entry name" value="Upf3"/>
</dbReference>
<dbReference type="Proteomes" id="UP000019118">
    <property type="component" value="Unassembled WGS sequence"/>
</dbReference>
<protein>
    <recommendedName>
        <fullName evidence="6">UPF3 domain-containing protein</fullName>
    </recommendedName>
</protein>